<comment type="caution">
    <text evidence="2">The sequence shown here is derived from an EMBL/GenBank/DDBJ whole genome shotgun (WGS) entry which is preliminary data.</text>
</comment>
<dbReference type="RefSeq" id="WP_020582828.1">
    <property type="nucleotide sequence ID" value="NZ_JOJP01000001.1"/>
</dbReference>
<dbReference type="Proteomes" id="UP000027997">
    <property type="component" value="Unassembled WGS sequence"/>
</dbReference>
<name>A0A081KAT1_9GAMM</name>
<feature type="region of interest" description="Disordered" evidence="1">
    <location>
        <begin position="315"/>
        <end position="335"/>
    </location>
</feature>
<reference evidence="2 3" key="1">
    <citation type="submission" date="2014-06" db="EMBL/GenBank/DDBJ databases">
        <title>Whole Genome Sequences of Three Symbiotic Endozoicomonas Bacteria.</title>
        <authorList>
            <person name="Neave M.J."/>
            <person name="Apprill A."/>
            <person name="Voolstra C.R."/>
        </authorList>
    </citation>
    <scope>NUCLEOTIDE SEQUENCE [LARGE SCALE GENOMIC DNA]</scope>
    <source>
        <strain evidence="2 3">DSM 22380</strain>
    </source>
</reference>
<keyword evidence="3" id="KW-1185">Reference proteome</keyword>
<accession>A0A081KAT1</accession>
<sequence length="582" mass="65599">MAMSACQVRDVLQDVCEVVTSTSGIPQLLKELGRTSDGRCVCINNFDDKSAEECNRRLMKELNECMPADGVNIETDISTVSKKLESRVVELTKEWEDINRFIKSAEDLLNTSKQSVVTVGEVGTSRSGSKLFLLSAFPGDARFDEVRSKAGNYLKDRVQSLMPLSTVDESMSLAQVINRLEQKATELNGITLTKEKDYIAQGLIKRLNFSGNPEIKKTLYEFMEARARFSGYQLQHLTRRQFGIAMKQALLELRVRGLGVGDDLSQSKISTNLSQIRDLAQDYSQVLAYDGVMQSYLHSHCPLWSDEKPLYRGGDVQREARRKRRSKKGKGFFKPESENINGEALGKGVYLTGLKSEAVRYASGGMTKLWLKRGVPLLDISTKEKKEVLMKLLGISDQERLNQYIQFQFAGACILYHLPGVEYFTLKDPAVIDKIQTIEASAGEDNKVSSQHLDQNGAINGKPAFFKEVSELPSTPEDTPWKADGFWNDKTGAAESLDVLKYRDRKGKEKYVVKSPLSDEQKPVYWRVNRGAVKEGQFLLEPDAGVIKQKYEDKWQKGYPRSVQEKIDHTINTLYEHVKGIL</sequence>
<feature type="compositionally biased region" description="Basic residues" evidence="1">
    <location>
        <begin position="320"/>
        <end position="331"/>
    </location>
</feature>
<evidence type="ECO:0000313" key="3">
    <source>
        <dbReference type="Proteomes" id="UP000027997"/>
    </source>
</evidence>
<organism evidence="2 3">
    <name type="scientific">Endozoicomonas elysicola</name>
    <dbReference type="NCBI Taxonomy" id="305900"/>
    <lineage>
        <taxon>Bacteria</taxon>
        <taxon>Pseudomonadati</taxon>
        <taxon>Pseudomonadota</taxon>
        <taxon>Gammaproteobacteria</taxon>
        <taxon>Oceanospirillales</taxon>
        <taxon>Endozoicomonadaceae</taxon>
        <taxon>Endozoicomonas</taxon>
    </lineage>
</organism>
<dbReference type="AlphaFoldDB" id="A0A081KAT1"/>
<gene>
    <name evidence="2" type="ORF">GV64_11340</name>
</gene>
<dbReference type="EMBL" id="JOJP01000001">
    <property type="protein sequence ID" value="KEI71257.1"/>
    <property type="molecule type" value="Genomic_DNA"/>
</dbReference>
<proteinExistence type="predicted"/>
<evidence type="ECO:0000313" key="2">
    <source>
        <dbReference type="EMBL" id="KEI71257.1"/>
    </source>
</evidence>
<evidence type="ECO:0000256" key="1">
    <source>
        <dbReference type="SAM" id="MobiDB-lite"/>
    </source>
</evidence>
<protein>
    <submittedName>
        <fullName evidence="2">Uncharacterized protein</fullName>
    </submittedName>
</protein>